<dbReference type="RefSeq" id="WP_245707651.1">
    <property type="nucleotide sequence ID" value="NZ_FNIA01000006.1"/>
</dbReference>
<dbReference type="InterPro" id="IPR022791">
    <property type="entry name" value="L-PG_synthase/AglD"/>
</dbReference>
<dbReference type="STRING" id="996166.SAMN05192554_106184"/>
<keyword evidence="5 7" id="KW-1133">Transmembrane helix</keyword>
<keyword evidence="6 7" id="KW-0472">Membrane</keyword>
<gene>
    <name evidence="8" type="ORF">SAMN05192554_106184</name>
</gene>
<feature type="transmembrane region" description="Helical" evidence="7">
    <location>
        <begin position="326"/>
        <end position="343"/>
    </location>
</feature>
<proteinExistence type="inferred from homology"/>
<keyword evidence="3" id="KW-1003">Cell membrane</keyword>
<comment type="similarity">
    <text evidence="2">Belongs to the UPF0104 family.</text>
</comment>
<dbReference type="EMBL" id="FNIA01000006">
    <property type="protein sequence ID" value="SDM73180.1"/>
    <property type="molecule type" value="Genomic_DNA"/>
</dbReference>
<dbReference type="Pfam" id="PF03706">
    <property type="entry name" value="LPG_synthase_TM"/>
    <property type="match status" value="1"/>
</dbReference>
<dbReference type="AlphaFoldDB" id="A0A1G9VM49"/>
<evidence type="ECO:0008006" key="10">
    <source>
        <dbReference type="Google" id="ProtNLM"/>
    </source>
</evidence>
<evidence type="ECO:0000256" key="5">
    <source>
        <dbReference type="ARBA" id="ARBA00022989"/>
    </source>
</evidence>
<dbReference type="GO" id="GO:0005886">
    <property type="term" value="C:plasma membrane"/>
    <property type="evidence" value="ECO:0007669"/>
    <property type="project" value="UniProtKB-SubCell"/>
</dbReference>
<sequence>MSGTSGGAFGDLFGRRTLAKMGLGFGISLLLVYLLGTAVGWERTLDQLGRADPVWVAAGCLSTFLCLASWGRAWQIVLAVGGVEVPYRKLVVTYFAATFANYVTPFGQAGGEPFIAYVLSRDTEADYEQSLASVVTADLLNLLPFFNFAAVGTAYLVVQTSLGDTETVGNLVLALGLLAVSIPLVVWFAWRHRDAVEELVVWVVRPVARVTSRVSVDGTRGRIERFYGSIEDIAGEPRELARALGYSYVGWLFFTLPMVAALRAVDASMRLLLVFFIVPASTIAGLVPTPGGLGAVEGALTGLLVEIGRLPADTAFAVTTLYRVESFVFALLVGGIAALWVTARV</sequence>
<organism evidence="8 9">
    <name type="scientific">Haloarchaeobius iranensis</name>
    <dbReference type="NCBI Taxonomy" id="996166"/>
    <lineage>
        <taxon>Archaea</taxon>
        <taxon>Methanobacteriati</taxon>
        <taxon>Methanobacteriota</taxon>
        <taxon>Stenosarchaea group</taxon>
        <taxon>Halobacteria</taxon>
        <taxon>Halobacteriales</taxon>
        <taxon>Halorubellaceae</taxon>
        <taxon>Haloarchaeobius</taxon>
    </lineage>
</organism>
<evidence type="ECO:0000256" key="4">
    <source>
        <dbReference type="ARBA" id="ARBA00022692"/>
    </source>
</evidence>
<dbReference type="PANTHER" id="PTHR39087">
    <property type="entry name" value="UPF0104 MEMBRANE PROTEIN MJ1595"/>
    <property type="match status" value="1"/>
</dbReference>
<feature type="transmembrane region" description="Helical" evidence="7">
    <location>
        <begin position="170"/>
        <end position="190"/>
    </location>
</feature>
<evidence type="ECO:0000313" key="9">
    <source>
        <dbReference type="Proteomes" id="UP000199370"/>
    </source>
</evidence>
<protein>
    <recommendedName>
        <fullName evidence="10">Lysylphosphatidylglycerol synthase TM region</fullName>
    </recommendedName>
</protein>
<evidence type="ECO:0000256" key="2">
    <source>
        <dbReference type="ARBA" id="ARBA00011061"/>
    </source>
</evidence>
<feature type="transmembrane region" description="Helical" evidence="7">
    <location>
        <begin position="53"/>
        <end position="70"/>
    </location>
</feature>
<keyword evidence="4 7" id="KW-0812">Transmembrane</keyword>
<feature type="transmembrane region" description="Helical" evidence="7">
    <location>
        <begin position="269"/>
        <end position="287"/>
    </location>
</feature>
<dbReference type="NCBIfam" id="TIGR00374">
    <property type="entry name" value="flippase-like domain"/>
    <property type="match status" value="1"/>
</dbReference>
<evidence type="ECO:0000313" key="8">
    <source>
        <dbReference type="EMBL" id="SDM73180.1"/>
    </source>
</evidence>
<evidence type="ECO:0000256" key="7">
    <source>
        <dbReference type="SAM" id="Phobius"/>
    </source>
</evidence>
<keyword evidence="9" id="KW-1185">Reference proteome</keyword>
<feature type="transmembrane region" description="Helical" evidence="7">
    <location>
        <begin position="21"/>
        <end position="41"/>
    </location>
</feature>
<comment type="subcellular location">
    <subcellularLocation>
        <location evidence="1">Cell membrane</location>
        <topology evidence="1">Multi-pass membrane protein</topology>
    </subcellularLocation>
</comment>
<evidence type="ECO:0000256" key="3">
    <source>
        <dbReference type="ARBA" id="ARBA00022475"/>
    </source>
</evidence>
<feature type="transmembrane region" description="Helical" evidence="7">
    <location>
        <begin position="139"/>
        <end position="158"/>
    </location>
</feature>
<feature type="transmembrane region" description="Helical" evidence="7">
    <location>
        <begin position="91"/>
        <end position="119"/>
    </location>
</feature>
<feature type="transmembrane region" description="Helical" evidence="7">
    <location>
        <begin position="243"/>
        <end position="262"/>
    </location>
</feature>
<reference evidence="8 9" key="1">
    <citation type="submission" date="2016-10" db="EMBL/GenBank/DDBJ databases">
        <authorList>
            <person name="de Groot N.N."/>
        </authorList>
    </citation>
    <scope>NUCLEOTIDE SEQUENCE [LARGE SCALE GENOMIC DNA]</scope>
    <source>
        <strain evidence="9">EB21,IBRC-M 10013,KCTC 4048</strain>
    </source>
</reference>
<accession>A0A1G9VM49</accession>
<evidence type="ECO:0000256" key="1">
    <source>
        <dbReference type="ARBA" id="ARBA00004651"/>
    </source>
</evidence>
<dbReference type="PANTHER" id="PTHR39087:SF2">
    <property type="entry name" value="UPF0104 MEMBRANE PROTEIN MJ1595"/>
    <property type="match status" value="1"/>
</dbReference>
<dbReference type="Proteomes" id="UP000199370">
    <property type="component" value="Unassembled WGS sequence"/>
</dbReference>
<name>A0A1G9VM49_9EURY</name>
<evidence type="ECO:0000256" key="6">
    <source>
        <dbReference type="ARBA" id="ARBA00023136"/>
    </source>
</evidence>